<dbReference type="InterPro" id="IPR001760">
    <property type="entry name" value="Opsin"/>
</dbReference>
<dbReference type="Proteomes" id="UP000789390">
    <property type="component" value="Unassembled WGS sequence"/>
</dbReference>
<keyword evidence="2 15" id="KW-0600">Photoreceptor protein</keyword>
<organism evidence="18 19">
    <name type="scientific">Daphnia galeata</name>
    <dbReference type="NCBI Taxonomy" id="27404"/>
    <lineage>
        <taxon>Eukaryota</taxon>
        <taxon>Metazoa</taxon>
        <taxon>Ecdysozoa</taxon>
        <taxon>Arthropoda</taxon>
        <taxon>Crustacea</taxon>
        <taxon>Branchiopoda</taxon>
        <taxon>Diplostraca</taxon>
        <taxon>Cladocera</taxon>
        <taxon>Anomopoda</taxon>
        <taxon>Daphniidae</taxon>
        <taxon>Daphnia</taxon>
    </lineage>
</organism>
<feature type="transmembrane region" description="Helical" evidence="15">
    <location>
        <begin position="163"/>
        <end position="182"/>
    </location>
</feature>
<evidence type="ECO:0000256" key="11">
    <source>
        <dbReference type="ARBA" id="ARBA00023157"/>
    </source>
</evidence>
<evidence type="ECO:0000256" key="2">
    <source>
        <dbReference type="ARBA" id="ARBA00022543"/>
    </source>
</evidence>
<keyword evidence="3" id="KW-0597">Phosphoprotein</keyword>
<evidence type="ECO:0000256" key="16">
    <source>
        <dbReference type="SAM" id="MobiDB-lite"/>
    </source>
</evidence>
<dbReference type="PRINTS" id="PR00237">
    <property type="entry name" value="GPCRRHODOPSN"/>
</dbReference>
<keyword evidence="13 15" id="KW-0807">Transducer</keyword>
<feature type="transmembrane region" description="Helical" evidence="15">
    <location>
        <begin position="299"/>
        <end position="321"/>
    </location>
</feature>
<dbReference type="InterPro" id="IPR050125">
    <property type="entry name" value="GPCR_opsins"/>
</dbReference>
<feature type="domain" description="G-protein coupled receptors family 1 profile" evidence="17">
    <location>
        <begin position="143"/>
        <end position="414"/>
    </location>
</feature>
<evidence type="ECO:0000256" key="14">
    <source>
        <dbReference type="ARBA" id="ARBA00023305"/>
    </source>
</evidence>
<keyword evidence="12 15" id="KW-0675">Receptor</keyword>
<dbReference type="OrthoDB" id="9996086at2759"/>
<keyword evidence="9 15" id="KW-0297">G-protein coupled receptor</keyword>
<evidence type="ECO:0000313" key="19">
    <source>
        <dbReference type="Proteomes" id="UP000789390"/>
    </source>
</evidence>
<keyword evidence="8 15" id="KW-0157">Chromophore</keyword>
<evidence type="ECO:0000256" key="1">
    <source>
        <dbReference type="ARBA" id="ARBA00004141"/>
    </source>
</evidence>
<evidence type="ECO:0000256" key="9">
    <source>
        <dbReference type="ARBA" id="ARBA00023040"/>
    </source>
</evidence>
<keyword evidence="4 15" id="KW-0716">Sensory transduction</keyword>
<dbReference type="PRINTS" id="PR00238">
    <property type="entry name" value="OPSIN"/>
</dbReference>
<reference evidence="18" key="1">
    <citation type="submission" date="2021-11" db="EMBL/GenBank/DDBJ databases">
        <authorList>
            <person name="Schell T."/>
        </authorList>
    </citation>
    <scope>NUCLEOTIDE SEQUENCE</scope>
    <source>
        <strain evidence="18">M5</strain>
    </source>
</reference>
<gene>
    <name evidence="18" type="ORF">DGAL_LOCUS7657</name>
</gene>
<feature type="transmembrane region" description="Helical" evidence="15">
    <location>
        <begin position="256"/>
        <end position="279"/>
    </location>
</feature>
<evidence type="ECO:0000256" key="6">
    <source>
        <dbReference type="ARBA" id="ARBA00022925"/>
    </source>
</evidence>
<comment type="subcellular location">
    <subcellularLocation>
        <location evidence="1 15">Membrane</location>
        <topology evidence="1 15">Multi-pass membrane protein</topology>
    </subcellularLocation>
</comment>
<keyword evidence="6 15" id="KW-0681">Retinal protein</keyword>
<dbReference type="GO" id="GO:0007602">
    <property type="term" value="P:phototransduction"/>
    <property type="evidence" value="ECO:0007669"/>
    <property type="project" value="UniProtKB-KW"/>
</dbReference>
<evidence type="ECO:0000256" key="13">
    <source>
        <dbReference type="ARBA" id="ARBA00023224"/>
    </source>
</evidence>
<feature type="transmembrane region" description="Helical" evidence="15">
    <location>
        <begin position="360"/>
        <end position="382"/>
    </location>
</feature>
<accession>A0A8J2RS32</accession>
<dbReference type="Gene3D" id="1.20.1070.10">
    <property type="entry name" value="Rhodopsin 7-helix transmembrane proteins"/>
    <property type="match status" value="1"/>
</dbReference>
<keyword evidence="5 15" id="KW-0812">Transmembrane</keyword>
<evidence type="ECO:0000256" key="3">
    <source>
        <dbReference type="ARBA" id="ARBA00022553"/>
    </source>
</evidence>
<feature type="transmembrane region" description="Helical" evidence="15">
    <location>
        <begin position="125"/>
        <end position="151"/>
    </location>
</feature>
<feature type="transmembrane region" description="Helical" evidence="15">
    <location>
        <begin position="202"/>
        <end position="222"/>
    </location>
</feature>
<sequence>MDVRGSSSTATKMNDVIYSTIEIVQQNLIHGGGGMNSNSRNNATTDLQLLSNKTDWQNGTHRNVIGIIDPTTTSNDSTLLLIGKTTANSTGDVLLMDDDPLSNDDDDPFWTKEQLILIENFPSNAFVVMGLIASTIGILGLVANGMVLFIFSKFKRLRSPPANTFIINLAFSDMLASILHSMAAYSNFNGRWAFGRLGCQLYAMGVGFFGFVSILTFSAIACERCLVIAGLATEPSAGHLLADGHWKLSRSQAQKVCAFIWLHCAILMSMPFFGLSSYLPEGMLTSCSFDYKTRTASNRAYYILLLTAGFLLPLMLICASYGRIMASVVRHARQMLSVNSHQSSAFQKLRRQTEIKMAQIVVTLILVYLTAWTPYAVVTFIGQFGPEDSQLSPMATAIPSYFAKTAVVLDPLVYGFSHPHFRASLRDYLANLADVAHINNKRKNSSSIRYNNRDGIALSHQHQHQDAGEMTNSKSWPGGRRRGYNRNNPCGGSSSGYQSRGIIAYPPSSSLSSTLNQGDKSNNSRRRMLRTFRDLSVDPVNKSTAGYQNRSSRPALSSSNNRHLIEMSGAAVSVIAGTTETMNQHRDNTNKTTDDSIIEHRRQSTAAAAAVNNFKHKLRITAECHHSESGIGSSTLSHIVVETQQQASNDIITSMLISN</sequence>
<evidence type="ECO:0000256" key="8">
    <source>
        <dbReference type="ARBA" id="ARBA00022991"/>
    </source>
</evidence>
<name>A0A8J2RS32_9CRUS</name>
<keyword evidence="10 15" id="KW-0472">Membrane</keyword>
<keyword evidence="14" id="KW-0844">Vision</keyword>
<dbReference type="CDD" id="cd15083">
    <property type="entry name" value="7tmA_Melanopsin-like"/>
    <property type="match status" value="1"/>
</dbReference>
<comment type="caution">
    <text evidence="18">The sequence shown here is derived from an EMBL/GenBank/DDBJ whole genome shotgun (WGS) entry which is preliminary data.</text>
</comment>
<evidence type="ECO:0000256" key="5">
    <source>
        <dbReference type="ARBA" id="ARBA00022692"/>
    </source>
</evidence>
<dbReference type="GO" id="GO:0004930">
    <property type="term" value="F:G protein-coupled receptor activity"/>
    <property type="evidence" value="ECO:0007669"/>
    <property type="project" value="UniProtKB-KW"/>
</dbReference>
<evidence type="ECO:0000256" key="4">
    <source>
        <dbReference type="ARBA" id="ARBA00022606"/>
    </source>
</evidence>
<dbReference type="InterPro" id="IPR017452">
    <property type="entry name" value="GPCR_Rhodpsn_7TM"/>
</dbReference>
<keyword evidence="11" id="KW-1015">Disulfide bond</keyword>
<feature type="compositionally biased region" description="Polar residues" evidence="16">
    <location>
        <begin position="507"/>
        <end position="521"/>
    </location>
</feature>
<dbReference type="GO" id="GO:0009881">
    <property type="term" value="F:photoreceptor activity"/>
    <property type="evidence" value="ECO:0007669"/>
    <property type="project" value="UniProtKB-KW"/>
</dbReference>
<dbReference type="GO" id="GO:0007601">
    <property type="term" value="P:visual perception"/>
    <property type="evidence" value="ECO:0007669"/>
    <property type="project" value="UniProtKB-KW"/>
</dbReference>
<dbReference type="AlphaFoldDB" id="A0A8J2RS32"/>
<evidence type="ECO:0000259" key="17">
    <source>
        <dbReference type="PROSITE" id="PS50262"/>
    </source>
</evidence>
<comment type="caution">
    <text evidence="15">Lacks conserved residue(s) required for the propagation of feature annotation.</text>
</comment>
<comment type="similarity">
    <text evidence="15">Belongs to the G-protein coupled receptor 1 family. Opsin subfamily.</text>
</comment>
<keyword evidence="19" id="KW-1185">Reference proteome</keyword>
<dbReference type="GO" id="GO:0016020">
    <property type="term" value="C:membrane"/>
    <property type="evidence" value="ECO:0007669"/>
    <property type="project" value="UniProtKB-SubCell"/>
</dbReference>
<dbReference type="Pfam" id="PF00001">
    <property type="entry name" value="7tm_1"/>
    <property type="match status" value="1"/>
</dbReference>
<dbReference type="InterPro" id="IPR000276">
    <property type="entry name" value="GPCR_Rhodpsn"/>
</dbReference>
<protein>
    <recommendedName>
        <fullName evidence="17">G-protein coupled receptors family 1 profile domain-containing protein</fullName>
    </recommendedName>
</protein>
<dbReference type="SUPFAM" id="SSF81321">
    <property type="entry name" value="Family A G protein-coupled receptor-like"/>
    <property type="match status" value="1"/>
</dbReference>
<feature type="region of interest" description="Disordered" evidence="16">
    <location>
        <begin position="460"/>
        <end position="558"/>
    </location>
</feature>
<proteinExistence type="inferred from homology"/>
<evidence type="ECO:0000256" key="7">
    <source>
        <dbReference type="ARBA" id="ARBA00022989"/>
    </source>
</evidence>
<keyword evidence="7 15" id="KW-1133">Transmembrane helix</keyword>
<evidence type="ECO:0000313" key="18">
    <source>
        <dbReference type="EMBL" id="CAH0104741.1"/>
    </source>
</evidence>
<evidence type="ECO:0000256" key="15">
    <source>
        <dbReference type="RuleBase" id="RU004951"/>
    </source>
</evidence>
<dbReference type="FunFam" id="1.20.1070.10:FF:000044">
    <property type="entry name" value="Opsin, ultraviolet-sensitive"/>
    <property type="match status" value="1"/>
</dbReference>
<dbReference type="EMBL" id="CAKKLH010000154">
    <property type="protein sequence ID" value="CAH0104741.1"/>
    <property type="molecule type" value="Genomic_DNA"/>
</dbReference>
<evidence type="ECO:0000256" key="12">
    <source>
        <dbReference type="ARBA" id="ARBA00023170"/>
    </source>
</evidence>
<dbReference type="PANTHER" id="PTHR24240">
    <property type="entry name" value="OPSIN"/>
    <property type="match status" value="1"/>
</dbReference>
<feature type="compositionally biased region" description="Polar residues" evidence="16">
    <location>
        <begin position="541"/>
        <end position="558"/>
    </location>
</feature>
<dbReference type="PROSITE" id="PS50262">
    <property type="entry name" value="G_PROTEIN_RECEP_F1_2"/>
    <property type="match status" value="1"/>
</dbReference>
<evidence type="ECO:0000256" key="10">
    <source>
        <dbReference type="ARBA" id="ARBA00023136"/>
    </source>
</evidence>